<dbReference type="GO" id="GO:0015385">
    <property type="term" value="F:sodium:proton antiporter activity"/>
    <property type="evidence" value="ECO:0007669"/>
    <property type="project" value="UniProtKB-UniRule"/>
</dbReference>
<evidence type="ECO:0000256" key="4">
    <source>
        <dbReference type="ARBA" id="ARBA00022692"/>
    </source>
</evidence>
<feature type="transmembrane region" description="Helical" evidence="9">
    <location>
        <begin position="44"/>
        <end position="61"/>
    </location>
</feature>
<keyword evidence="3 9" id="KW-1003">Cell membrane</keyword>
<feature type="transmembrane region" description="Helical" evidence="9">
    <location>
        <begin position="240"/>
        <end position="261"/>
    </location>
</feature>
<keyword evidence="11" id="KW-1185">Reference proteome</keyword>
<evidence type="ECO:0000313" key="10">
    <source>
        <dbReference type="EMBL" id="RDY26319.1"/>
    </source>
</evidence>
<comment type="function">
    <text evidence="9">Na(+)/H(+) antiporter that extrudes sodium in exchange for external protons.</text>
</comment>
<keyword evidence="2 9" id="KW-0050">Antiport</keyword>
<evidence type="ECO:0000256" key="6">
    <source>
        <dbReference type="ARBA" id="ARBA00023053"/>
    </source>
</evidence>
<evidence type="ECO:0000256" key="7">
    <source>
        <dbReference type="ARBA" id="ARBA00023136"/>
    </source>
</evidence>
<dbReference type="GO" id="GO:0006885">
    <property type="term" value="P:regulation of pH"/>
    <property type="evidence" value="ECO:0007669"/>
    <property type="project" value="UniProtKB-UniRule"/>
</dbReference>
<evidence type="ECO:0000256" key="8">
    <source>
        <dbReference type="ARBA" id="ARBA00023201"/>
    </source>
</evidence>
<comment type="caution">
    <text evidence="10">The sequence shown here is derived from an EMBL/GenBank/DDBJ whole genome shotgun (WGS) entry which is preliminary data.</text>
</comment>
<feature type="transmembrane region" description="Helical" evidence="9">
    <location>
        <begin position="193"/>
        <end position="220"/>
    </location>
</feature>
<accession>A0A371J0M5</accession>
<feature type="transmembrane region" description="Helical" evidence="9">
    <location>
        <begin position="164"/>
        <end position="181"/>
    </location>
</feature>
<dbReference type="InterPro" id="IPR023171">
    <property type="entry name" value="Na/H_antiporter_dom_sf"/>
</dbReference>
<protein>
    <recommendedName>
        <fullName evidence="9">Na(+)/H(+) antiporter NhaA</fullName>
    </recommendedName>
    <alternativeName>
        <fullName evidence="9">Sodium/proton antiporter NhaA</fullName>
    </alternativeName>
</protein>
<reference evidence="10 11" key="1">
    <citation type="journal article" date="2017" name="Genome Announc.">
        <title>Draft Genome Sequence of Romboutsia weinsteinii sp. nov. Strain CCRI-19649(T) Isolated from Surface Water.</title>
        <authorList>
            <person name="Maheux A.F."/>
            <person name="Boudreau D.K."/>
            <person name="Berube E."/>
            <person name="Boissinot M."/>
            <person name="Cantin P."/>
            <person name="Raymond F."/>
            <person name="Corbeil J."/>
            <person name="Omar R.F."/>
            <person name="Bergeron M.G."/>
        </authorList>
    </citation>
    <scope>NUCLEOTIDE SEQUENCE [LARGE SCALE GENOMIC DNA]</scope>
    <source>
        <strain evidence="10 11">CCRI-19649</strain>
    </source>
</reference>
<keyword evidence="7 9" id="KW-0472">Membrane</keyword>
<dbReference type="HAMAP" id="MF_01844">
    <property type="entry name" value="NhaA"/>
    <property type="match status" value="1"/>
</dbReference>
<sequence length="387" mass="42052">MRCLPGTLLILATIISLIVANSPLGDSYHHLLSGINLFGNFNIHMLVNDFLMTIFFLLVGLEIKHEVLHGNLSSLKKASFPIIGAIGGVLVPAIIFLIFNSNTEFASGVGIPISTDIAFAIGLFMMLKNKMNPLLKIFLLSLAVVDDLISILVIGILYSSGIKYEFLIMSAIITGLLLIINKKKINKITPYMILGFILWICIYSSGIHATISGVILAMSIPSKKFINSKSSVLESLEHKLTPICNYFILPLFALVNTAISFGVSTNSNSSMTLINGIIIGLFIGKPLGIMLFTWIATKLNITEKPEGVDWWSIFAVSLLAGIGFTMSIFVSEVAFGYSAELVNISKVSILIASVMSICATYMVSTVINIYKKKSAIYINSSDTKSMA</sequence>
<dbReference type="GO" id="GO:0005886">
    <property type="term" value="C:plasma membrane"/>
    <property type="evidence" value="ECO:0007669"/>
    <property type="project" value="UniProtKB-SubCell"/>
</dbReference>
<feature type="transmembrane region" description="Helical" evidence="9">
    <location>
        <begin position="82"/>
        <end position="99"/>
    </location>
</feature>
<dbReference type="PANTHER" id="PTHR30341:SF0">
    <property type="entry name" value="NA(+)_H(+) ANTIPORTER NHAA"/>
    <property type="match status" value="1"/>
</dbReference>
<dbReference type="InterPro" id="IPR004670">
    <property type="entry name" value="NhaA"/>
</dbReference>
<name>A0A371J0M5_9FIRM</name>
<feature type="transmembrane region" description="Helical" evidence="9">
    <location>
        <begin position="347"/>
        <end position="370"/>
    </location>
</feature>
<dbReference type="OrthoDB" id="9808135at2"/>
<comment type="catalytic activity">
    <reaction evidence="9">
        <text>Na(+)(in) + 2 H(+)(out) = Na(+)(out) + 2 H(+)(in)</text>
        <dbReference type="Rhea" id="RHEA:29251"/>
        <dbReference type="ChEBI" id="CHEBI:15378"/>
        <dbReference type="ChEBI" id="CHEBI:29101"/>
    </reaction>
</comment>
<dbReference type="Proteomes" id="UP000215694">
    <property type="component" value="Unassembled WGS sequence"/>
</dbReference>
<keyword evidence="6 9" id="KW-0915">Sodium</keyword>
<keyword evidence="4 9" id="KW-0812">Transmembrane</keyword>
<gene>
    <name evidence="9 10" type="primary">nhaA</name>
    <name evidence="10" type="ORF">CHL78_014150</name>
</gene>
<dbReference type="Pfam" id="PF06965">
    <property type="entry name" value="Na_H_antiport_1"/>
    <property type="match status" value="1"/>
</dbReference>
<dbReference type="PANTHER" id="PTHR30341">
    <property type="entry name" value="SODIUM ION/PROTON ANTIPORTER NHAA-RELATED"/>
    <property type="match status" value="1"/>
</dbReference>
<evidence type="ECO:0000256" key="9">
    <source>
        <dbReference type="HAMAP-Rule" id="MF_01844"/>
    </source>
</evidence>
<evidence type="ECO:0000256" key="2">
    <source>
        <dbReference type="ARBA" id="ARBA00022449"/>
    </source>
</evidence>
<dbReference type="AlphaFoldDB" id="A0A371J0M5"/>
<evidence type="ECO:0000256" key="1">
    <source>
        <dbReference type="ARBA" id="ARBA00004429"/>
    </source>
</evidence>
<evidence type="ECO:0000313" key="11">
    <source>
        <dbReference type="Proteomes" id="UP000215694"/>
    </source>
</evidence>
<feature type="transmembrane region" description="Helical" evidence="9">
    <location>
        <begin position="273"/>
        <end position="295"/>
    </location>
</feature>
<evidence type="ECO:0000256" key="3">
    <source>
        <dbReference type="ARBA" id="ARBA00022475"/>
    </source>
</evidence>
<feature type="transmembrane region" description="Helical" evidence="9">
    <location>
        <begin position="310"/>
        <end position="335"/>
    </location>
</feature>
<feature type="transmembrane region" description="Helical" evidence="9">
    <location>
        <begin position="137"/>
        <end position="158"/>
    </location>
</feature>
<keyword evidence="8 9" id="KW-0739">Sodium transport</keyword>
<dbReference type="EMBL" id="NOJY02000030">
    <property type="protein sequence ID" value="RDY26319.1"/>
    <property type="molecule type" value="Genomic_DNA"/>
</dbReference>
<keyword evidence="9" id="KW-0813">Transport</keyword>
<comment type="subcellular location">
    <subcellularLocation>
        <location evidence="1">Cell inner membrane</location>
        <topology evidence="1">Multi-pass membrane protein</topology>
    </subcellularLocation>
    <subcellularLocation>
        <location evidence="9">Cell membrane</location>
        <topology evidence="9">Multi-pass membrane protein</topology>
    </subcellularLocation>
</comment>
<dbReference type="NCBIfam" id="TIGR00773">
    <property type="entry name" value="NhaA"/>
    <property type="match status" value="1"/>
</dbReference>
<dbReference type="Gene3D" id="1.20.1530.10">
    <property type="entry name" value="Na+/H+ antiporter like domain"/>
    <property type="match status" value="1"/>
</dbReference>
<keyword evidence="5 9" id="KW-1133">Transmembrane helix</keyword>
<feature type="transmembrane region" description="Helical" evidence="9">
    <location>
        <begin position="105"/>
        <end position="125"/>
    </location>
</feature>
<organism evidence="10 11">
    <name type="scientific">Romboutsia weinsteinii</name>
    <dbReference type="NCBI Taxonomy" id="2020949"/>
    <lineage>
        <taxon>Bacteria</taxon>
        <taxon>Bacillati</taxon>
        <taxon>Bacillota</taxon>
        <taxon>Clostridia</taxon>
        <taxon>Peptostreptococcales</taxon>
        <taxon>Peptostreptococcaceae</taxon>
        <taxon>Romboutsia</taxon>
    </lineage>
</organism>
<keyword evidence="9" id="KW-0406">Ion transport</keyword>
<evidence type="ECO:0000256" key="5">
    <source>
        <dbReference type="ARBA" id="ARBA00022989"/>
    </source>
</evidence>
<proteinExistence type="inferred from homology"/>
<dbReference type="RefSeq" id="WP_094369804.1">
    <property type="nucleotide sequence ID" value="NZ_NOJY02000030.1"/>
</dbReference>
<comment type="similarity">
    <text evidence="9">Belongs to the NhaA Na(+)/H(+) (TC 2.A.33) antiporter family.</text>
</comment>